<evidence type="ECO:0000313" key="2">
    <source>
        <dbReference type="Proteomes" id="UP000193144"/>
    </source>
</evidence>
<proteinExistence type="predicted"/>
<comment type="caution">
    <text evidence="1">The sequence shown here is derived from an EMBL/GenBank/DDBJ whole genome shotgun (WGS) entry which is preliminary data.</text>
</comment>
<dbReference type="EMBL" id="MCFA01000037">
    <property type="protein sequence ID" value="ORY13972.1"/>
    <property type="molecule type" value="Genomic_DNA"/>
</dbReference>
<dbReference type="AlphaFoldDB" id="A0A1Y1ZUS7"/>
<dbReference type="Proteomes" id="UP000193144">
    <property type="component" value="Unassembled WGS sequence"/>
</dbReference>
<protein>
    <submittedName>
        <fullName evidence="1">Uncharacterized protein</fullName>
    </submittedName>
</protein>
<sequence length="51" mass="5499">MRQALCNEIGDCADNWSHPWDSVWRCNAEFQASPVKVCGGGGSCKPNNVGC</sequence>
<keyword evidence="2" id="KW-1185">Reference proteome</keyword>
<accession>A0A1Y1ZUS7</accession>
<evidence type="ECO:0000313" key="1">
    <source>
        <dbReference type="EMBL" id="ORY13972.1"/>
    </source>
</evidence>
<dbReference type="OrthoDB" id="4186099at2759"/>
<name>A0A1Y1ZUS7_9PLEO</name>
<gene>
    <name evidence="1" type="ORF">BCR34DRAFT_561339</name>
</gene>
<reference evidence="1 2" key="1">
    <citation type="submission" date="2016-07" db="EMBL/GenBank/DDBJ databases">
        <title>Pervasive Adenine N6-methylation of Active Genes in Fungi.</title>
        <authorList>
            <consortium name="DOE Joint Genome Institute"/>
            <person name="Mondo S.J."/>
            <person name="Dannebaum R.O."/>
            <person name="Kuo R.C."/>
            <person name="Labutti K."/>
            <person name="Haridas S."/>
            <person name="Kuo A."/>
            <person name="Salamov A."/>
            <person name="Ahrendt S.R."/>
            <person name="Lipzen A."/>
            <person name="Sullivan W."/>
            <person name="Andreopoulos W.B."/>
            <person name="Clum A."/>
            <person name="Lindquist E."/>
            <person name="Daum C."/>
            <person name="Ramamoorthy G.K."/>
            <person name="Gryganskyi A."/>
            <person name="Culley D."/>
            <person name="Magnuson J.K."/>
            <person name="James T.Y."/>
            <person name="O'Malley M.A."/>
            <person name="Stajich J.E."/>
            <person name="Spatafora J.W."/>
            <person name="Visel A."/>
            <person name="Grigoriev I.V."/>
        </authorList>
    </citation>
    <scope>NUCLEOTIDE SEQUENCE [LARGE SCALE GENOMIC DNA]</scope>
    <source>
        <strain evidence="1 2">CBS 115471</strain>
    </source>
</reference>
<organism evidence="1 2">
    <name type="scientific">Clohesyomyces aquaticus</name>
    <dbReference type="NCBI Taxonomy" id="1231657"/>
    <lineage>
        <taxon>Eukaryota</taxon>
        <taxon>Fungi</taxon>
        <taxon>Dikarya</taxon>
        <taxon>Ascomycota</taxon>
        <taxon>Pezizomycotina</taxon>
        <taxon>Dothideomycetes</taxon>
        <taxon>Pleosporomycetidae</taxon>
        <taxon>Pleosporales</taxon>
        <taxon>Lindgomycetaceae</taxon>
        <taxon>Clohesyomyces</taxon>
    </lineage>
</organism>